<organism evidence="2">
    <name type="scientific">Tanacetum cinerariifolium</name>
    <name type="common">Dalmatian daisy</name>
    <name type="synonym">Chrysanthemum cinerariifolium</name>
    <dbReference type="NCBI Taxonomy" id="118510"/>
    <lineage>
        <taxon>Eukaryota</taxon>
        <taxon>Viridiplantae</taxon>
        <taxon>Streptophyta</taxon>
        <taxon>Embryophyta</taxon>
        <taxon>Tracheophyta</taxon>
        <taxon>Spermatophyta</taxon>
        <taxon>Magnoliopsida</taxon>
        <taxon>eudicotyledons</taxon>
        <taxon>Gunneridae</taxon>
        <taxon>Pentapetalae</taxon>
        <taxon>asterids</taxon>
        <taxon>campanulids</taxon>
        <taxon>Asterales</taxon>
        <taxon>Asteraceae</taxon>
        <taxon>Asteroideae</taxon>
        <taxon>Anthemideae</taxon>
        <taxon>Anthemidinae</taxon>
        <taxon>Tanacetum</taxon>
    </lineage>
</organism>
<comment type="caution">
    <text evidence="2">The sequence shown here is derived from an EMBL/GenBank/DDBJ whole genome shotgun (WGS) entry which is preliminary data.</text>
</comment>
<dbReference type="EMBL" id="BKCJ010008151">
    <property type="protein sequence ID" value="GEU80821.1"/>
    <property type="molecule type" value="Genomic_DNA"/>
</dbReference>
<feature type="region of interest" description="Disordered" evidence="1">
    <location>
        <begin position="97"/>
        <end position="158"/>
    </location>
</feature>
<evidence type="ECO:0000256" key="1">
    <source>
        <dbReference type="SAM" id="MobiDB-lite"/>
    </source>
</evidence>
<sequence>MIYYPVGRIKDQDLFGVHDLDGDEVFVDVTTGENVEQDATIAENVKEQDATIAKNVKGITAATTSQISKDDVTLAQTLMEIKAAKPKANGVTIQEPTEFKTTSPPQPSQHSHVKDKENVKESLNKTQAEVTEGSSNRVGQELEQESANKQKLVEQEQAKVVDDDTAELKRCLEIVPKDDDDVAIEATPLSSKSPTINFNREDLEVLRSIVNERFKKTKPLDDMDNLLFQTLKTMFEPHVEDIIWKYQQGAVKVNSWKLFYSCGVYCVTTKNMVYYLLVEKMYPFTNSILHQLWTDVRLHIDYEVEMAYVLFRLIRRHINDGYKPE</sequence>
<proteinExistence type="predicted"/>
<gene>
    <name evidence="2" type="ORF">Tci_052799</name>
</gene>
<reference evidence="2" key="1">
    <citation type="journal article" date="2019" name="Sci. Rep.">
        <title>Draft genome of Tanacetum cinerariifolium, the natural source of mosquito coil.</title>
        <authorList>
            <person name="Yamashiro T."/>
            <person name="Shiraishi A."/>
            <person name="Satake H."/>
            <person name="Nakayama K."/>
        </authorList>
    </citation>
    <scope>NUCLEOTIDE SEQUENCE</scope>
</reference>
<feature type="compositionally biased region" description="Polar residues" evidence="1">
    <location>
        <begin position="124"/>
        <end position="138"/>
    </location>
</feature>
<feature type="compositionally biased region" description="Basic and acidic residues" evidence="1">
    <location>
        <begin position="112"/>
        <end position="123"/>
    </location>
</feature>
<name>A0A6L2N3N6_TANCI</name>
<evidence type="ECO:0000313" key="2">
    <source>
        <dbReference type="EMBL" id="GEU80821.1"/>
    </source>
</evidence>
<protein>
    <submittedName>
        <fullName evidence="2">Uncharacterized protein</fullName>
    </submittedName>
</protein>
<dbReference type="AlphaFoldDB" id="A0A6L2N3N6"/>
<accession>A0A6L2N3N6</accession>
<feature type="compositionally biased region" description="Basic and acidic residues" evidence="1">
    <location>
        <begin position="146"/>
        <end position="158"/>
    </location>
</feature>